<evidence type="ECO:0000259" key="15">
    <source>
        <dbReference type="PROSITE" id="PS51462"/>
    </source>
</evidence>
<dbReference type="GO" id="GO:0005829">
    <property type="term" value="C:cytosol"/>
    <property type="evidence" value="ECO:0007669"/>
    <property type="project" value="TreeGrafter"/>
</dbReference>
<evidence type="ECO:0000256" key="2">
    <source>
        <dbReference type="ARBA" id="ARBA00007482"/>
    </source>
</evidence>
<evidence type="ECO:0000256" key="14">
    <source>
        <dbReference type="PIRSR" id="PIRSR604385-3"/>
    </source>
</evidence>
<feature type="binding site" evidence="13">
    <location>
        <position position="159"/>
    </location>
    <ligand>
        <name>Mg(2+)</name>
        <dbReference type="ChEBI" id="CHEBI:18420"/>
        <label>1</label>
    </ligand>
</feature>
<keyword evidence="7 13" id="KW-0460">Magnesium</keyword>
<feature type="binding site" evidence="13">
    <location>
        <position position="91"/>
    </location>
    <ligand>
        <name>Mg(2+)</name>
        <dbReference type="ChEBI" id="CHEBI:18420"/>
        <label>1</label>
    </ligand>
</feature>
<dbReference type="NCBIfam" id="TIGR00052">
    <property type="entry name" value="nudix-type nucleoside diphosphatase, YffH/AdpP family"/>
    <property type="match status" value="1"/>
</dbReference>
<dbReference type="OrthoDB" id="5292471at2"/>
<dbReference type="GO" id="GO:0019144">
    <property type="term" value="F:ADP-sugar diphosphatase activity"/>
    <property type="evidence" value="ECO:0007669"/>
    <property type="project" value="TreeGrafter"/>
</dbReference>
<dbReference type="InterPro" id="IPR004385">
    <property type="entry name" value="NDP_pyrophosphatase"/>
</dbReference>
<proteinExistence type="inferred from homology"/>
<keyword evidence="6" id="KW-0378">Hydrolase</keyword>
<evidence type="ECO:0000256" key="8">
    <source>
        <dbReference type="ARBA" id="ARBA00025164"/>
    </source>
</evidence>
<comment type="similarity">
    <text evidence="2">Belongs to the Nudix hydrolase family. NudF subfamily.</text>
</comment>
<dbReference type="Gene3D" id="3.90.79.10">
    <property type="entry name" value="Nucleoside Triphosphate Pyrophosphohydrolase"/>
    <property type="match status" value="1"/>
</dbReference>
<dbReference type="GO" id="GO:0046872">
    <property type="term" value="F:metal ion binding"/>
    <property type="evidence" value="ECO:0007669"/>
    <property type="project" value="UniProtKB-KW"/>
</dbReference>
<dbReference type="Pfam" id="PF00293">
    <property type="entry name" value="NUDIX"/>
    <property type="match status" value="1"/>
</dbReference>
<evidence type="ECO:0000256" key="6">
    <source>
        <dbReference type="ARBA" id="ARBA00022801"/>
    </source>
</evidence>
<dbReference type="PANTHER" id="PTHR11839">
    <property type="entry name" value="UDP/ADP-SUGAR PYROPHOSPHATASE"/>
    <property type="match status" value="1"/>
</dbReference>
<sequence length="205" mass="23277">MTVDSWQPEDYQLVENKPVYQGFFSMHKLRLKHQRFAGDWTPVMSRELLYRGQAVGVLAYDPRLDQVVMVEQFRVGALQNPQGPWLIELIAGLVETGERPEEVAKREAFEEAGLEIQALEQLFTYFSSPGGTDEEVILFLGIVDASNAGGVHGLEDENEDILVRVMTREEAFAEACRGRAANSMSLIGLQWLQANFQRLQQEYPR</sequence>
<evidence type="ECO:0000256" key="4">
    <source>
        <dbReference type="ARBA" id="ARBA00013297"/>
    </source>
</evidence>
<dbReference type="PROSITE" id="PS00893">
    <property type="entry name" value="NUDIX_BOX"/>
    <property type="match status" value="1"/>
</dbReference>
<feature type="domain" description="Nudix hydrolase" evidence="15">
    <location>
        <begin position="50"/>
        <end position="193"/>
    </location>
</feature>
<gene>
    <name evidence="16" type="ORF">SAMN05660443_1090</name>
</gene>
<keyword evidence="17" id="KW-1185">Reference proteome</keyword>
<evidence type="ECO:0000256" key="3">
    <source>
        <dbReference type="ARBA" id="ARBA00012453"/>
    </source>
</evidence>
<dbReference type="AlphaFoldDB" id="A0A1I1FLQ4"/>
<accession>A0A1I1FLQ4</accession>
<name>A0A1I1FLQ4_9GAMM</name>
<evidence type="ECO:0000313" key="16">
    <source>
        <dbReference type="EMBL" id="SFC00235.1"/>
    </source>
</evidence>
<feature type="short sequence motif" description="Nudix box" evidence="14">
    <location>
        <begin position="92"/>
        <end position="114"/>
    </location>
</feature>
<evidence type="ECO:0000256" key="1">
    <source>
        <dbReference type="ARBA" id="ARBA00001946"/>
    </source>
</evidence>
<dbReference type="InterPro" id="IPR015797">
    <property type="entry name" value="NUDIX_hydrolase-like_dom_sf"/>
</dbReference>
<comment type="function">
    <text evidence="8">Acts on ADP-mannose and ADP-glucose as well as ADP-ribose. Prevents glycogen biosynthesis. The reaction catalyzed by this enzyme is a limiting step of the gluconeogenic process.</text>
</comment>
<feature type="binding site" evidence="13">
    <location>
        <position position="107"/>
    </location>
    <ligand>
        <name>Mg(2+)</name>
        <dbReference type="ChEBI" id="CHEBI:18420"/>
        <label>1</label>
    </ligand>
</feature>
<dbReference type="InterPro" id="IPR020084">
    <property type="entry name" value="NUDIX_hydrolase_CS"/>
</dbReference>
<keyword evidence="5 13" id="KW-0479">Metal-binding</keyword>
<dbReference type="STRING" id="1122252.SAMN05660443_1090"/>
<dbReference type="PANTHER" id="PTHR11839:SF5">
    <property type="entry name" value="ADP-RIBOSE PYROPHOSPHATASE"/>
    <property type="match status" value="1"/>
</dbReference>
<comment type="cofactor">
    <cofactor evidence="1 13">
        <name>Mg(2+)</name>
        <dbReference type="ChEBI" id="CHEBI:18420"/>
    </cofactor>
</comment>
<evidence type="ECO:0000256" key="11">
    <source>
        <dbReference type="ARBA" id="ARBA00033056"/>
    </source>
</evidence>
<feature type="binding site" evidence="13">
    <location>
        <position position="111"/>
    </location>
    <ligand>
        <name>Mg(2+)</name>
        <dbReference type="ChEBI" id="CHEBI:18420"/>
        <label>1</label>
    </ligand>
</feature>
<evidence type="ECO:0000256" key="13">
    <source>
        <dbReference type="PIRSR" id="PIRSR604385-2"/>
    </source>
</evidence>
<reference evidence="16 17" key="1">
    <citation type="submission" date="2016-10" db="EMBL/GenBank/DDBJ databases">
        <authorList>
            <person name="de Groot N.N."/>
        </authorList>
    </citation>
    <scope>NUCLEOTIDE SEQUENCE [LARGE SCALE GENOMIC DNA]</scope>
    <source>
        <strain evidence="16 17">DSM 18438</strain>
    </source>
</reference>
<dbReference type="Proteomes" id="UP000199058">
    <property type="component" value="Unassembled WGS sequence"/>
</dbReference>
<dbReference type="EMBL" id="FOLH01000002">
    <property type="protein sequence ID" value="SFC00235.1"/>
    <property type="molecule type" value="Genomic_DNA"/>
</dbReference>
<protein>
    <recommendedName>
        <fullName evidence="4">ADP-ribose pyrophosphatase</fullName>
        <ecNumber evidence="3">3.6.1.13</ecNumber>
    </recommendedName>
    <alternativeName>
        <fullName evidence="9">ADP-ribose diphosphatase</fullName>
    </alternativeName>
    <alternativeName>
        <fullName evidence="11">ADP-ribose phosphohydrolase</fullName>
    </alternativeName>
    <alternativeName>
        <fullName evidence="10">Adenosine diphosphoribose pyrophosphatase</fullName>
    </alternativeName>
</protein>
<dbReference type="GO" id="GO:0047631">
    <property type="term" value="F:ADP-ribose diphosphatase activity"/>
    <property type="evidence" value="ECO:0007669"/>
    <property type="project" value="UniProtKB-EC"/>
</dbReference>
<evidence type="ECO:0000256" key="5">
    <source>
        <dbReference type="ARBA" id="ARBA00022723"/>
    </source>
</evidence>
<dbReference type="EC" id="3.6.1.13" evidence="3"/>
<organism evidence="16 17">
    <name type="scientific">Marinospirillum celere</name>
    <dbReference type="NCBI Taxonomy" id="1122252"/>
    <lineage>
        <taxon>Bacteria</taxon>
        <taxon>Pseudomonadati</taxon>
        <taxon>Pseudomonadota</taxon>
        <taxon>Gammaproteobacteria</taxon>
        <taxon>Oceanospirillales</taxon>
        <taxon>Oceanospirillaceae</taxon>
        <taxon>Marinospirillum</taxon>
    </lineage>
</organism>
<dbReference type="InterPro" id="IPR000086">
    <property type="entry name" value="NUDIX_hydrolase_dom"/>
</dbReference>
<comment type="catalytic activity">
    <reaction evidence="12">
        <text>ADP-D-ribose + H2O = D-ribose 5-phosphate + AMP + 2 H(+)</text>
        <dbReference type="Rhea" id="RHEA:10412"/>
        <dbReference type="ChEBI" id="CHEBI:15377"/>
        <dbReference type="ChEBI" id="CHEBI:15378"/>
        <dbReference type="ChEBI" id="CHEBI:57967"/>
        <dbReference type="ChEBI" id="CHEBI:78346"/>
        <dbReference type="ChEBI" id="CHEBI:456215"/>
        <dbReference type="EC" id="3.6.1.13"/>
    </reaction>
</comment>
<evidence type="ECO:0000256" key="9">
    <source>
        <dbReference type="ARBA" id="ARBA00030162"/>
    </source>
</evidence>
<evidence type="ECO:0000313" key="17">
    <source>
        <dbReference type="Proteomes" id="UP000199058"/>
    </source>
</evidence>
<evidence type="ECO:0000256" key="10">
    <source>
        <dbReference type="ARBA" id="ARBA00030308"/>
    </source>
</evidence>
<dbReference type="GO" id="GO:0019693">
    <property type="term" value="P:ribose phosphate metabolic process"/>
    <property type="evidence" value="ECO:0007669"/>
    <property type="project" value="TreeGrafter"/>
</dbReference>
<dbReference type="PROSITE" id="PS51462">
    <property type="entry name" value="NUDIX"/>
    <property type="match status" value="1"/>
</dbReference>
<dbReference type="RefSeq" id="WP_091960358.1">
    <property type="nucleotide sequence ID" value="NZ_FOLH01000002.1"/>
</dbReference>
<evidence type="ECO:0000256" key="7">
    <source>
        <dbReference type="ARBA" id="ARBA00022842"/>
    </source>
</evidence>
<dbReference type="SUPFAM" id="SSF55811">
    <property type="entry name" value="Nudix"/>
    <property type="match status" value="1"/>
</dbReference>
<dbReference type="CDD" id="cd24155">
    <property type="entry name" value="NUDIX_ADPRase"/>
    <property type="match status" value="1"/>
</dbReference>
<dbReference type="GO" id="GO:0006753">
    <property type="term" value="P:nucleoside phosphate metabolic process"/>
    <property type="evidence" value="ECO:0007669"/>
    <property type="project" value="TreeGrafter"/>
</dbReference>
<evidence type="ECO:0000256" key="12">
    <source>
        <dbReference type="ARBA" id="ARBA00049546"/>
    </source>
</evidence>